<comment type="caution">
    <text evidence="1">The sequence shown here is derived from an EMBL/GenBank/DDBJ whole genome shotgun (WGS) entry which is preliminary data.</text>
</comment>
<keyword evidence="2" id="KW-1185">Reference proteome</keyword>
<dbReference type="AlphaFoldDB" id="M0LYH5"/>
<accession>M0LYH5</accession>
<protein>
    <submittedName>
        <fullName evidence="1">Uncharacterized protein</fullName>
    </submittedName>
</protein>
<sequence length="299" mass="34586">MSSSGCGGAEYLCYQILQQMEQRSDKDIYETEFNKLCYMAHYTLRGEGIDTGLPVYWYQWGGVADINTNEYPVSYERTGDGTIVHLRELSESTFDVGRSIREGVVRVARSLANRYKNVYGVDTIIDDSYDEFAPNDFIKAFNSFRATLQEVETQQSTLTSSFGESEGKMETLRPQMNALLQTYPSDEYTKMEPQFRQWDSVTRQLAKNNQIDELEAFSLRFWEAISRVELRLAHNDNIPSEKIARWTAEREHEYDEFSAEVSEYRSVALESRQPTSKLDDVANSYSSTVRRMARDSYDE</sequence>
<dbReference type="eggNOG" id="arCOG08185">
    <property type="taxonomic scope" value="Archaea"/>
</dbReference>
<reference evidence="1 2" key="1">
    <citation type="journal article" date="2014" name="PLoS Genet.">
        <title>Phylogenetically driven sequencing of extremely halophilic archaea reveals strategies for static and dynamic osmo-response.</title>
        <authorList>
            <person name="Becker E.A."/>
            <person name="Seitzer P.M."/>
            <person name="Tritt A."/>
            <person name="Larsen D."/>
            <person name="Krusor M."/>
            <person name="Yao A.I."/>
            <person name="Wu D."/>
            <person name="Madern D."/>
            <person name="Eisen J.A."/>
            <person name="Darling A.E."/>
            <person name="Facciotti M.T."/>
        </authorList>
    </citation>
    <scope>NUCLEOTIDE SEQUENCE [LARGE SCALE GENOMIC DNA]</scope>
    <source>
        <strain evidence="1 2">100A6</strain>
    </source>
</reference>
<evidence type="ECO:0000313" key="1">
    <source>
        <dbReference type="EMBL" id="EMA38486.1"/>
    </source>
</evidence>
<name>M0LYH5_9EURY</name>
<dbReference type="PATRIC" id="fig|1132509.6.peg.2266"/>
<evidence type="ECO:0000313" key="2">
    <source>
        <dbReference type="Proteomes" id="UP000011566"/>
    </source>
</evidence>
<dbReference type="RefSeq" id="WP_007693435.1">
    <property type="nucleotide sequence ID" value="NZ_AJRK01000428.1"/>
</dbReference>
<proteinExistence type="predicted"/>
<dbReference type="OrthoDB" id="193274at2157"/>
<organism evidence="1 2">
    <name type="scientific">Halococcus hamelinensis 100A6</name>
    <dbReference type="NCBI Taxonomy" id="1132509"/>
    <lineage>
        <taxon>Archaea</taxon>
        <taxon>Methanobacteriati</taxon>
        <taxon>Methanobacteriota</taxon>
        <taxon>Stenosarchaea group</taxon>
        <taxon>Halobacteria</taxon>
        <taxon>Halobacteriales</taxon>
        <taxon>Halococcaceae</taxon>
        <taxon>Halococcus</taxon>
    </lineage>
</organism>
<dbReference type="Proteomes" id="UP000011566">
    <property type="component" value="Unassembled WGS sequence"/>
</dbReference>
<dbReference type="EMBL" id="AOMB01000030">
    <property type="protein sequence ID" value="EMA38486.1"/>
    <property type="molecule type" value="Genomic_DNA"/>
</dbReference>
<gene>
    <name evidence="1" type="ORF">C447_10037</name>
</gene>